<dbReference type="HAMAP" id="MF_00839">
    <property type="entry name" value="HPF"/>
    <property type="match status" value="1"/>
</dbReference>
<comment type="subunit">
    <text evidence="2">Associates exclusively with 100S ribosomes, which are dimers of 70S ribosomes.</text>
</comment>
<dbReference type="InterPro" id="IPR050574">
    <property type="entry name" value="HPF/YfiA_ribosome-assoc"/>
</dbReference>
<feature type="domain" description="Sigma 54 modulation/S30EA ribosomal protein C-terminal" evidence="5">
    <location>
        <begin position="126"/>
        <end position="179"/>
    </location>
</feature>
<dbReference type="RefSeq" id="WP_165094468.1">
    <property type="nucleotide sequence ID" value="NZ_CP049056.1"/>
</dbReference>
<evidence type="ECO:0000256" key="1">
    <source>
        <dbReference type="ARBA" id="ARBA00022845"/>
    </source>
</evidence>
<comment type="subcellular location">
    <subcellularLocation>
        <location evidence="4">Cytoplasm</location>
    </subcellularLocation>
</comment>
<gene>
    <name evidence="6" type="primary">raiA</name>
    <name evidence="4" type="synonym">hpf</name>
    <name evidence="6" type="ORF">G5B40_02205</name>
</gene>
<dbReference type="Pfam" id="PF16321">
    <property type="entry name" value="Ribosom_S30AE_C"/>
    <property type="match status" value="1"/>
</dbReference>
<dbReference type="Pfam" id="PF02482">
    <property type="entry name" value="Ribosomal_S30AE"/>
    <property type="match status" value="1"/>
</dbReference>
<accession>A0A7L5BV62</accession>
<dbReference type="InterPro" id="IPR038416">
    <property type="entry name" value="Ribosom_S30AE_C_sf"/>
</dbReference>
<evidence type="ECO:0000313" key="6">
    <source>
        <dbReference type="EMBL" id="QIE54357.1"/>
    </source>
</evidence>
<proteinExistence type="inferred from homology"/>
<dbReference type="InterPro" id="IPR034694">
    <property type="entry name" value="HPF_long/plastid"/>
</dbReference>
<dbReference type="NCBIfam" id="TIGR00741">
    <property type="entry name" value="yfiA"/>
    <property type="match status" value="1"/>
</dbReference>
<dbReference type="CDD" id="cd00552">
    <property type="entry name" value="RaiA"/>
    <property type="match status" value="1"/>
</dbReference>
<evidence type="ECO:0000256" key="4">
    <source>
        <dbReference type="HAMAP-Rule" id="MF_00839"/>
    </source>
</evidence>
<dbReference type="GO" id="GO:0022627">
    <property type="term" value="C:cytosolic small ribosomal subunit"/>
    <property type="evidence" value="ECO:0007669"/>
    <property type="project" value="TreeGrafter"/>
</dbReference>
<evidence type="ECO:0000259" key="5">
    <source>
        <dbReference type="Pfam" id="PF16321"/>
    </source>
</evidence>
<dbReference type="PANTHER" id="PTHR33231:SF1">
    <property type="entry name" value="30S RIBOSOMAL PROTEIN"/>
    <property type="match status" value="1"/>
</dbReference>
<dbReference type="InterPro" id="IPR032528">
    <property type="entry name" value="Ribosom_S30AE_C"/>
</dbReference>
<dbReference type="GO" id="GO:0045900">
    <property type="term" value="P:negative regulation of translational elongation"/>
    <property type="evidence" value="ECO:0007669"/>
    <property type="project" value="TreeGrafter"/>
</dbReference>
<dbReference type="EMBL" id="CP049056">
    <property type="protein sequence ID" value="QIE54357.1"/>
    <property type="molecule type" value="Genomic_DNA"/>
</dbReference>
<organism evidence="6 7">
    <name type="scientific">Pikeienuella piscinae</name>
    <dbReference type="NCBI Taxonomy" id="2748098"/>
    <lineage>
        <taxon>Bacteria</taxon>
        <taxon>Pseudomonadati</taxon>
        <taxon>Pseudomonadota</taxon>
        <taxon>Alphaproteobacteria</taxon>
        <taxon>Rhodobacterales</taxon>
        <taxon>Paracoccaceae</taxon>
        <taxon>Pikeienuella</taxon>
    </lineage>
</organism>
<comment type="similarity">
    <text evidence="4">Belongs to the HPF/YfiA ribosome-associated protein family. Long HPF subfamily.</text>
</comment>
<evidence type="ECO:0000256" key="3">
    <source>
        <dbReference type="ARBA" id="ARBA00041148"/>
    </source>
</evidence>
<dbReference type="Gene3D" id="3.30.160.100">
    <property type="entry name" value="Ribosome hibernation promotion factor-like"/>
    <property type="match status" value="1"/>
</dbReference>
<keyword evidence="1 4" id="KW-0810">Translation regulation</keyword>
<comment type="subunit">
    <text evidence="4">Interacts with 100S ribosomes.</text>
</comment>
<keyword evidence="4" id="KW-0963">Cytoplasm</keyword>
<dbReference type="AlphaFoldDB" id="A0A7L5BV62"/>
<evidence type="ECO:0000313" key="7">
    <source>
        <dbReference type="Proteomes" id="UP000503336"/>
    </source>
</evidence>
<dbReference type="Gene3D" id="3.30.505.50">
    <property type="entry name" value="Sigma 54 modulation/S30EA ribosomal protein, C-terminal domain"/>
    <property type="match status" value="1"/>
</dbReference>
<dbReference type="SUPFAM" id="SSF69754">
    <property type="entry name" value="Ribosome binding protein Y (YfiA homologue)"/>
    <property type="match status" value="1"/>
</dbReference>
<name>A0A7L5BV62_9RHOB</name>
<dbReference type="InterPro" id="IPR003489">
    <property type="entry name" value="RHF/RaiA"/>
</dbReference>
<dbReference type="InterPro" id="IPR036567">
    <property type="entry name" value="RHF-like"/>
</dbReference>
<protein>
    <recommendedName>
        <fullName evidence="3 4">Ribosome hibernation promoting factor</fullName>
        <shortName evidence="4">HPF</shortName>
    </recommendedName>
</protein>
<dbReference type="GO" id="GO:0043024">
    <property type="term" value="F:ribosomal small subunit binding"/>
    <property type="evidence" value="ECO:0007669"/>
    <property type="project" value="TreeGrafter"/>
</dbReference>
<dbReference type="PANTHER" id="PTHR33231">
    <property type="entry name" value="30S RIBOSOMAL PROTEIN"/>
    <property type="match status" value="1"/>
</dbReference>
<dbReference type="Proteomes" id="UP000503336">
    <property type="component" value="Chromosome"/>
</dbReference>
<reference evidence="6 7" key="1">
    <citation type="submission" date="2020-02" db="EMBL/GenBank/DDBJ databases">
        <title>complete genome sequence of Rhodobacteraceae bacterium.</title>
        <authorList>
            <person name="Park J."/>
            <person name="Kim Y.-S."/>
            <person name="Kim K.-H."/>
        </authorList>
    </citation>
    <scope>NUCLEOTIDE SEQUENCE [LARGE SCALE GENOMIC DNA]</scope>
    <source>
        <strain evidence="6 7">RR4-56</strain>
    </source>
</reference>
<keyword evidence="7" id="KW-1185">Reference proteome</keyword>
<evidence type="ECO:0000256" key="2">
    <source>
        <dbReference type="ARBA" id="ARBA00038695"/>
    </source>
</evidence>
<comment type="function">
    <text evidence="4">Required for dimerization of active 70S ribosomes into 100S ribosomes in stationary phase; 100S ribosomes are translationally inactive and sometimes present during exponential growth.</text>
</comment>
<sequence>MRIQVTGRQIDIGDALREHVESELMAAVSKYADVVIDADVTFSRDANAYRADAVVKLARGLTAKASNKAHEIYAAFDGLAEKIEKQVRRYKRRLIKHRGDAAEEIPAASYVLAGSRDEDEHSESLNPVVIAEMKTLLLSLSVGEAVMQMELEDAPFLMFRNDAHGRLNIVFRREDGNIGWIDPENLAA</sequence>
<dbReference type="KEGG" id="hdh:G5B40_02205"/>